<evidence type="ECO:0000313" key="3">
    <source>
        <dbReference type="Proteomes" id="UP000562984"/>
    </source>
</evidence>
<dbReference type="Pfam" id="PF13302">
    <property type="entry name" value="Acetyltransf_3"/>
    <property type="match status" value="1"/>
</dbReference>
<dbReference type="InterPro" id="IPR016181">
    <property type="entry name" value="Acyl_CoA_acyltransferase"/>
</dbReference>
<dbReference type="Gene3D" id="3.40.630.30">
    <property type="match status" value="1"/>
</dbReference>
<dbReference type="GO" id="GO:0008999">
    <property type="term" value="F:protein-N-terminal-alanine acetyltransferase activity"/>
    <property type="evidence" value="ECO:0007669"/>
    <property type="project" value="TreeGrafter"/>
</dbReference>
<sequence>MKSQRCRLDWPVEDEYELIESWLRPTSTAAGLTGDTAEIVTAKAIRDINESGQVRYLMVKDAAGSPVGVVNYRRLNIAAGSFSIGGAIGETTLWGSGIGFEALRLLVDHLFHGENAHRVEFVTAGYNRHTLGMLTKGGFVLEGVLRDYHYLDGSYHHRTVWSILRDEFERSVAEYGERYPIHDVVPADDKRTAELALVRYLATHPSTSFDRVAMVSTGMAQ</sequence>
<dbReference type="InterPro" id="IPR051908">
    <property type="entry name" value="Ribosomal_N-acetyltransferase"/>
</dbReference>
<dbReference type="RefSeq" id="WP_171200375.1">
    <property type="nucleotide sequence ID" value="NZ_JABEND010000007.1"/>
</dbReference>
<dbReference type="GO" id="GO:0005737">
    <property type="term" value="C:cytoplasm"/>
    <property type="evidence" value="ECO:0007669"/>
    <property type="project" value="TreeGrafter"/>
</dbReference>
<dbReference type="AlphaFoldDB" id="A0A849AC17"/>
<gene>
    <name evidence="2" type="ORF">HKD39_13415</name>
</gene>
<dbReference type="GO" id="GO:1990189">
    <property type="term" value="F:protein N-terminal-serine acetyltransferase activity"/>
    <property type="evidence" value="ECO:0007669"/>
    <property type="project" value="TreeGrafter"/>
</dbReference>
<proteinExistence type="predicted"/>
<name>A0A849AC17_9ACTN</name>
<evidence type="ECO:0000313" key="2">
    <source>
        <dbReference type="EMBL" id="NNG36691.1"/>
    </source>
</evidence>
<reference evidence="2 3" key="1">
    <citation type="submission" date="2020-05" db="EMBL/GenBank/DDBJ databases">
        <title>Nakamurella sp. DB0629 isolated from air conditioner.</title>
        <authorList>
            <person name="Kim D.H."/>
            <person name="Kim D.-U."/>
        </authorList>
    </citation>
    <scope>NUCLEOTIDE SEQUENCE [LARGE SCALE GENOMIC DNA]</scope>
    <source>
        <strain evidence="2 3">DB0629</strain>
    </source>
</reference>
<organism evidence="2 3">
    <name type="scientific">Nakamurella aerolata</name>
    <dbReference type="NCBI Taxonomy" id="1656892"/>
    <lineage>
        <taxon>Bacteria</taxon>
        <taxon>Bacillati</taxon>
        <taxon>Actinomycetota</taxon>
        <taxon>Actinomycetes</taxon>
        <taxon>Nakamurellales</taxon>
        <taxon>Nakamurellaceae</taxon>
        <taxon>Nakamurella</taxon>
    </lineage>
</organism>
<dbReference type="Proteomes" id="UP000562984">
    <property type="component" value="Unassembled WGS sequence"/>
</dbReference>
<keyword evidence="3" id="KW-1185">Reference proteome</keyword>
<dbReference type="PANTHER" id="PTHR43441:SF11">
    <property type="entry name" value="RIBOSOMAL-PROTEIN-SERINE ACETYLTRANSFERASE"/>
    <property type="match status" value="1"/>
</dbReference>
<accession>A0A849AC17</accession>
<dbReference type="InterPro" id="IPR000182">
    <property type="entry name" value="GNAT_dom"/>
</dbReference>
<evidence type="ECO:0000259" key="1">
    <source>
        <dbReference type="Pfam" id="PF13302"/>
    </source>
</evidence>
<comment type="caution">
    <text evidence="2">The sequence shown here is derived from an EMBL/GenBank/DDBJ whole genome shotgun (WGS) entry which is preliminary data.</text>
</comment>
<feature type="domain" description="N-acetyltransferase" evidence="1">
    <location>
        <begin position="41"/>
        <end position="140"/>
    </location>
</feature>
<dbReference type="EMBL" id="JABEND010000007">
    <property type="protein sequence ID" value="NNG36691.1"/>
    <property type="molecule type" value="Genomic_DNA"/>
</dbReference>
<dbReference type="PANTHER" id="PTHR43441">
    <property type="entry name" value="RIBOSOMAL-PROTEIN-SERINE ACETYLTRANSFERASE"/>
    <property type="match status" value="1"/>
</dbReference>
<keyword evidence="2" id="KW-0808">Transferase</keyword>
<dbReference type="SUPFAM" id="SSF55729">
    <property type="entry name" value="Acyl-CoA N-acyltransferases (Nat)"/>
    <property type="match status" value="1"/>
</dbReference>
<protein>
    <submittedName>
        <fullName evidence="2">GNAT family N-acetyltransferase</fullName>
    </submittedName>
</protein>